<accession>A0A8S8ZKN5</accession>
<comment type="caution">
    <text evidence="1">The sequence shown here is derived from an EMBL/GenBank/DDBJ whole genome shotgun (WGS) entry which is preliminary data.</text>
</comment>
<proteinExistence type="predicted"/>
<organism evidence="1 2">
    <name type="scientific">Sordaria macrospora</name>
    <dbReference type="NCBI Taxonomy" id="5147"/>
    <lineage>
        <taxon>Eukaryota</taxon>
        <taxon>Fungi</taxon>
        <taxon>Dikarya</taxon>
        <taxon>Ascomycota</taxon>
        <taxon>Pezizomycotina</taxon>
        <taxon>Sordariomycetes</taxon>
        <taxon>Sordariomycetidae</taxon>
        <taxon>Sordariales</taxon>
        <taxon>Sordariaceae</taxon>
        <taxon>Sordaria</taxon>
    </lineage>
</organism>
<gene>
    <name evidence="1" type="ORF">SMACR_04563</name>
</gene>
<dbReference type="AlphaFoldDB" id="A0A8S8ZKN5"/>
<evidence type="ECO:0000313" key="2">
    <source>
        <dbReference type="Proteomes" id="UP000433876"/>
    </source>
</evidence>
<dbReference type="VEuPathDB" id="FungiDB:SMAC_04563"/>
<evidence type="ECO:0000313" key="1">
    <source>
        <dbReference type="EMBL" id="KAA8630069.1"/>
    </source>
</evidence>
<reference evidence="1 2" key="1">
    <citation type="submission" date="2017-07" db="EMBL/GenBank/DDBJ databases">
        <title>Genome sequence of the Sordaria macrospora wild type strain R19027.</title>
        <authorList>
            <person name="Nowrousian M."/>
            <person name="Teichert I."/>
            <person name="Kueck U."/>
        </authorList>
    </citation>
    <scope>NUCLEOTIDE SEQUENCE [LARGE SCALE GENOMIC DNA]</scope>
    <source>
        <strain evidence="1 2">R19027</strain>
        <tissue evidence="1">Mycelium</tissue>
    </source>
</reference>
<protein>
    <submittedName>
        <fullName evidence="1">Uncharacterized protein</fullName>
    </submittedName>
</protein>
<dbReference type="EMBL" id="NMPR01000115">
    <property type="protein sequence ID" value="KAA8630069.1"/>
    <property type="molecule type" value="Genomic_DNA"/>
</dbReference>
<dbReference type="Proteomes" id="UP000433876">
    <property type="component" value="Unassembled WGS sequence"/>
</dbReference>
<name>A0A8S8ZKN5_SORMA</name>
<sequence length="261" mass="29935">MDKLPQEVVDAIAAHLFPPLVNREPHRHWFFSNDDDNQTGHNVLSAAPYATISAPWQRAVEALTFHSLTLFNHQDVSDAEQHLRRNDHRRNCVFHLRVDINIDRSTIVEREALWVSYTAETIRGKLYTWRDQQIVHELRRMVEFINLFWPPTTGTDSMSSVPARPLSLLIYFVDIQTSWDRNLEHCPTEAPSNLRELPVCPAVTALEIWYPQNANTVGLWSPCVCSPPCSTSTRVRPTWLLEFGAKFPSVHKKGGLSDTQT</sequence>